<feature type="transmembrane region" description="Helical" evidence="1">
    <location>
        <begin position="12"/>
        <end position="37"/>
    </location>
</feature>
<keyword evidence="1" id="KW-0812">Transmembrane</keyword>
<feature type="transmembrane region" description="Helical" evidence="1">
    <location>
        <begin position="104"/>
        <end position="125"/>
    </location>
</feature>
<reference evidence="3 5" key="3">
    <citation type="submission" date="2024-08" db="EMBL/GenBank/DDBJ databases">
        <authorList>
            <person name="Wei W."/>
        </authorList>
    </citation>
    <scope>NUCLEOTIDE SEQUENCE [LARGE SCALE GENOMIC DNA]</scope>
    <source>
        <strain evidence="3 5">XU2</strain>
    </source>
</reference>
<sequence length="204" mass="23049">MKNNSLLTVATALGTFFAILLALGLAVLTFVFVHWHITPEVYKKVKVDMQTQELVFINSKGETVKIRQGGEEEVVASTESAGAGEAGQKQRYIPLPQVDRSTLYSLYLHTAGILLLLFFITKEVLKVIKSVQELTTFRRNNVQSFRKIGFMCLGISLLQWVTSFFMEGYSRDRMTPMLCMLAAFILAEVFKEGNRLLEQDQLTI</sequence>
<dbReference type="EMBL" id="JBGOGF010000003">
    <property type="protein sequence ID" value="MFA1771012.1"/>
    <property type="molecule type" value="Genomic_DNA"/>
</dbReference>
<reference evidence="2 4" key="2">
    <citation type="submission" date="2019-09" db="EMBL/GenBank/DDBJ databases">
        <title>A bacterium isolated from glacier soil.</title>
        <authorList>
            <person name="Liu Q."/>
        </authorList>
    </citation>
    <scope>NUCLEOTIDE SEQUENCE [LARGE SCALE GENOMIC DNA]</scope>
    <source>
        <strain evidence="2 4">MDT1-10-3</strain>
    </source>
</reference>
<dbReference type="OrthoDB" id="894231at2"/>
<keyword evidence="1" id="KW-0472">Membrane</keyword>
<keyword evidence="1" id="KW-1133">Transmembrane helix</keyword>
<comment type="caution">
    <text evidence="2">The sequence shown here is derived from an EMBL/GenBank/DDBJ whole genome shotgun (WGS) entry which is preliminary data.</text>
</comment>
<feature type="transmembrane region" description="Helical" evidence="1">
    <location>
        <begin position="145"/>
        <end position="162"/>
    </location>
</feature>
<gene>
    <name evidence="3" type="ORF">ACD591_06890</name>
    <name evidence="2" type="ORF">FOE74_12940</name>
</gene>
<dbReference type="RefSeq" id="WP_149099038.1">
    <property type="nucleotide sequence ID" value="NZ_BMMG01000004.1"/>
</dbReference>
<evidence type="ECO:0000313" key="2">
    <source>
        <dbReference type="EMBL" id="KAA6433378.1"/>
    </source>
</evidence>
<dbReference type="Proteomes" id="UP000323866">
    <property type="component" value="Unassembled WGS sequence"/>
</dbReference>
<organism evidence="2 4">
    <name type="scientific">Rufibacter glacialis</name>
    <dbReference type="NCBI Taxonomy" id="1259555"/>
    <lineage>
        <taxon>Bacteria</taxon>
        <taxon>Pseudomonadati</taxon>
        <taxon>Bacteroidota</taxon>
        <taxon>Cytophagia</taxon>
        <taxon>Cytophagales</taxon>
        <taxon>Hymenobacteraceae</taxon>
        <taxon>Rufibacter</taxon>
    </lineage>
</organism>
<keyword evidence="5" id="KW-1185">Reference proteome</keyword>
<dbReference type="EMBL" id="VKKZ01000021">
    <property type="protein sequence ID" value="KAA6433378.1"/>
    <property type="molecule type" value="Genomic_DNA"/>
</dbReference>
<evidence type="ECO:0000256" key="1">
    <source>
        <dbReference type="SAM" id="Phobius"/>
    </source>
</evidence>
<evidence type="ECO:0000313" key="3">
    <source>
        <dbReference type="EMBL" id="MFA1771012.1"/>
    </source>
</evidence>
<accession>A0A5M8QDX2</accession>
<evidence type="ECO:0000313" key="4">
    <source>
        <dbReference type="Proteomes" id="UP000323866"/>
    </source>
</evidence>
<dbReference type="AlphaFoldDB" id="A0A5M8QDX2"/>
<proteinExistence type="predicted"/>
<reference evidence="2 4" key="1">
    <citation type="submission" date="2019-07" db="EMBL/GenBank/DDBJ databases">
        <authorList>
            <person name="Qu J.-H."/>
        </authorList>
    </citation>
    <scope>NUCLEOTIDE SEQUENCE [LARGE SCALE GENOMIC DNA]</scope>
    <source>
        <strain evidence="2 4">MDT1-10-3</strain>
    </source>
</reference>
<dbReference type="InterPro" id="IPR021354">
    <property type="entry name" value="DUF2975"/>
</dbReference>
<name>A0A5M8QDX2_9BACT</name>
<dbReference type="Pfam" id="PF11188">
    <property type="entry name" value="DUF2975"/>
    <property type="match status" value="1"/>
</dbReference>
<dbReference type="Proteomes" id="UP001570846">
    <property type="component" value="Unassembled WGS sequence"/>
</dbReference>
<evidence type="ECO:0000313" key="5">
    <source>
        <dbReference type="Proteomes" id="UP001570846"/>
    </source>
</evidence>
<protein>
    <submittedName>
        <fullName evidence="2">DUF2975 domain-containing protein</fullName>
    </submittedName>
</protein>